<dbReference type="InterPro" id="IPR023772">
    <property type="entry name" value="DNA-bd_HTH_TetR-type_CS"/>
</dbReference>
<dbReference type="RefSeq" id="WP_229750566.1">
    <property type="nucleotide sequence ID" value="NZ_BMHP01000004.1"/>
</dbReference>
<sequence>MEMPLQLYERDKILEACLAVFARRGYKNTSTGMLGEAAGISKALIFHHFKSKKNLYFSLLEHCYEKGGKVFQTNSVLEYDDFFEAISISMRNKFEYYRKNRDESKLLYEAFYITPEELKTELEEEYADVIQNFERGIKNQVWEQLFEQVDLQSGIDRSEAMEFIMLTLGHFERQFLNELTDQNNMDDEFARRIYDKMDRFCKMIRSGILKTP</sequence>
<evidence type="ECO:0000313" key="6">
    <source>
        <dbReference type="EMBL" id="GGD89206.1"/>
    </source>
</evidence>
<dbReference type="AlphaFoldDB" id="A0A916ZE62"/>
<dbReference type="InterPro" id="IPR001647">
    <property type="entry name" value="HTH_TetR"/>
</dbReference>
<evidence type="ECO:0000313" key="7">
    <source>
        <dbReference type="Proteomes" id="UP000612456"/>
    </source>
</evidence>
<evidence type="ECO:0000256" key="4">
    <source>
        <dbReference type="PROSITE-ProRule" id="PRU00335"/>
    </source>
</evidence>
<organism evidence="6 7">
    <name type="scientific">Paenibacillus nasutitermitis</name>
    <dbReference type="NCBI Taxonomy" id="1652958"/>
    <lineage>
        <taxon>Bacteria</taxon>
        <taxon>Bacillati</taxon>
        <taxon>Bacillota</taxon>
        <taxon>Bacilli</taxon>
        <taxon>Bacillales</taxon>
        <taxon>Paenibacillaceae</taxon>
        <taxon>Paenibacillus</taxon>
    </lineage>
</organism>
<reference evidence="6" key="2">
    <citation type="submission" date="2020-09" db="EMBL/GenBank/DDBJ databases">
        <authorList>
            <person name="Sun Q."/>
            <person name="Zhou Y."/>
        </authorList>
    </citation>
    <scope>NUCLEOTIDE SEQUENCE</scope>
    <source>
        <strain evidence="6">CGMCC 1.15178</strain>
    </source>
</reference>
<dbReference type="SUPFAM" id="SSF46689">
    <property type="entry name" value="Homeodomain-like"/>
    <property type="match status" value="1"/>
</dbReference>
<dbReference type="PANTHER" id="PTHR47506:SF1">
    <property type="entry name" value="HTH-TYPE TRANSCRIPTIONAL REGULATOR YJDC"/>
    <property type="match status" value="1"/>
</dbReference>
<dbReference type="PROSITE" id="PS50977">
    <property type="entry name" value="HTH_TETR_2"/>
    <property type="match status" value="1"/>
</dbReference>
<dbReference type="Gene3D" id="1.10.357.10">
    <property type="entry name" value="Tetracycline Repressor, domain 2"/>
    <property type="match status" value="1"/>
</dbReference>
<dbReference type="Pfam" id="PF00440">
    <property type="entry name" value="TetR_N"/>
    <property type="match status" value="1"/>
</dbReference>
<comment type="caution">
    <text evidence="6">The sequence shown here is derived from an EMBL/GenBank/DDBJ whole genome shotgun (WGS) entry which is preliminary data.</text>
</comment>
<evidence type="ECO:0000259" key="5">
    <source>
        <dbReference type="PROSITE" id="PS50977"/>
    </source>
</evidence>
<dbReference type="InterPro" id="IPR009057">
    <property type="entry name" value="Homeodomain-like_sf"/>
</dbReference>
<dbReference type="PANTHER" id="PTHR47506">
    <property type="entry name" value="TRANSCRIPTIONAL REGULATORY PROTEIN"/>
    <property type="match status" value="1"/>
</dbReference>
<dbReference type="PRINTS" id="PR00455">
    <property type="entry name" value="HTHTETR"/>
</dbReference>
<keyword evidence="7" id="KW-1185">Reference proteome</keyword>
<keyword evidence="1" id="KW-0805">Transcription regulation</keyword>
<feature type="domain" description="HTH tetR-type" evidence="5">
    <location>
        <begin position="7"/>
        <end position="67"/>
    </location>
</feature>
<dbReference type="Proteomes" id="UP000612456">
    <property type="component" value="Unassembled WGS sequence"/>
</dbReference>
<dbReference type="SUPFAM" id="SSF48498">
    <property type="entry name" value="Tetracyclin repressor-like, C-terminal domain"/>
    <property type="match status" value="1"/>
</dbReference>
<feature type="DNA-binding region" description="H-T-H motif" evidence="4">
    <location>
        <begin position="30"/>
        <end position="49"/>
    </location>
</feature>
<reference evidence="6" key="1">
    <citation type="journal article" date="2014" name="Int. J. Syst. Evol. Microbiol.">
        <title>Complete genome sequence of Corynebacterium casei LMG S-19264T (=DSM 44701T), isolated from a smear-ripened cheese.</title>
        <authorList>
            <consortium name="US DOE Joint Genome Institute (JGI-PGF)"/>
            <person name="Walter F."/>
            <person name="Albersmeier A."/>
            <person name="Kalinowski J."/>
            <person name="Ruckert C."/>
        </authorList>
    </citation>
    <scope>NUCLEOTIDE SEQUENCE</scope>
    <source>
        <strain evidence="6">CGMCC 1.15178</strain>
    </source>
</reference>
<dbReference type="GO" id="GO:0003677">
    <property type="term" value="F:DNA binding"/>
    <property type="evidence" value="ECO:0007669"/>
    <property type="project" value="UniProtKB-UniRule"/>
</dbReference>
<dbReference type="InterPro" id="IPR036271">
    <property type="entry name" value="Tet_transcr_reg_TetR-rel_C_sf"/>
</dbReference>
<dbReference type="PROSITE" id="PS01081">
    <property type="entry name" value="HTH_TETR_1"/>
    <property type="match status" value="1"/>
</dbReference>
<dbReference type="EMBL" id="BMHP01000004">
    <property type="protein sequence ID" value="GGD89206.1"/>
    <property type="molecule type" value="Genomic_DNA"/>
</dbReference>
<proteinExistence type="predicted"/>
<evidence type="ECO:0000256" key="2">
    <source>
        <dbReference type="ARBA" id="ARBA00023125"/>
    </source>
</evidence>
<protein>
    <submittedName>
        <fullName evidence="6">TetR family transcriptional regulator</fullName>
    </submittedName>
</protein>
<evidence type="ECO:0000256" key="1">
    <source>
        <dbReference type="ARBA" id="ARBA00023015"/>
    </source>
</evidence>
<evidence type="ECO:0000256" key="3">
    <source>
        <dbReference type="ARBA" id="ARBA00023163"/>
    </source>
</evidence>
<dbReference type="Gene3D" id="1.10.10.60">
    <property type="entry name" value="Homeodomain-like"/>
    <property type="match status" value="1"/>
</dbReference>
<name>A0A916ZE62_9BACL</name>
<accession>A0A916ZE62</accession>
<gene>
    <name evidence="6" type="ORF">GCM10010911_54780</name>
</gene>
<keyword evidence="3" id="KW-0804">Transcription</keyword>
<keyword evidence="2 4" id="KW-0238">DNA-binding</keyword>